<dbReference type="STRING" id="1777143.AWB82_03440"/>
<feature type="transmembrane region" description="Helical" evidence="2">
    <location>
        <begin position="139"/>
        <end position="161"/>
    </location>
</feature>
<organism evidence="3 4">
    <name type="scientific">Caballeronia glebae</name>
    <dbReference type="NCBI Taxonomy" id="1777143"/>
    <lineage>
        <taxon>Bacteria</taxon>
        <taxon>Pseudomonadati</taxon>
        <taxon>Pseudomonadota</taxon>
        <taxon>Betaproteobacteria</taxon>
        <taxon>Burkholderiales</taxon>
        <taxon>Burkholderiaceae</taxon>
        <taxon>Caballeronia</taxon>
    </lineage>
</organism>
<feature type="region of interest" description="Disordered" evidence="1">
    <location>
        <begin position="236"/>
        <end position="262"/>
    </location>
</feature>
<comment type="caution">
    <text evidence="3">The sequence shown here is derived from an EMBL/GenBank/DDBJ whole genome shotgun (WGS) entry which is preliminary data.</text>
</comment>
<name>A0A158B3B4_9BURK</name>
<accession>A0A158B3B4</accession>
<dbReference type="Proteomes" id="UP000054596">
    <property type="component" value="Unassembled WGS sequence"/>
</dbReference>
<dbReference type="EMBL" id="FCOJ02000022">
    <property type="protein sequence ID" value="SAK64493.1"/>
    <property type="molecule type" value="Genomic_DNA"/>
</dbReference>
<dbReference type="Pfam" id="PF06210">
    <property type="entry name" value="DUF1003"/>
    <property type="match status" value="1"/>
</dbReference>
<keyword evidence="2" id="KW-1133">Transmembrane helix</keyword>
<evidence type="ECO:0000313" key="4">
    <source>
        <dbReference type="Proteomes" id="UP000054596"/>
    </source>
</evidence>
<gene>
    <name evidence="3" type="ORF">AWB82_03440</name>
</gene>
<proteinExistence type="predicted"/>
<protein>
    <recommendedName>
        <fullName evidence="5">DUF1003 domain-containing protein</fullName>
    </recommendedName>
</protein>
<dbReference type="PANTHER" id="PTHR41386:SF1">
    <property type="entry name" value="MEMBRANE PROTEIN"/>
    <property type="match status" value="1"/>
</dbReference>
<keyword evidence="2" id="KW-0472">Membrane</keyword>
<evidence type="ECO:0000313" key="3">
    <source>
        <dbReference type="EMBL" id="SAK64493.1"/>
    </source>
</evidence>
<evidence type="ECO:0000256" key="1">
    <source>
        <dbReference type="SAM" id="MobiDB-lite"/>
    </source>
</evidence>
<evidence type="ECO:0008006" key="5">
    <source>
        <dbReference type="Google" id="ProtNLM"/>
    </source>
</evidence>
<dbReference type="PANTHER" id="PTHR41386">
    <property type="entry name" value="INTEGRAL MEMBRANE PROTEIN-RELATED"/>
    <property type="match status" value="1"/>
</dbReference>
<reference evidence="3" key="1">
    <citation type="submission" date="2016-01" db="EMBL/GenBank/DDBJ databases">
        <authorList>
            <person name="Peeters C."/>
        </authorList>
    </citation>
    <scope>NUCLEOTIDE SEQUENCE [LARGE SCALE GENOMIC DNA]</scope>
    <source>
        <strain evidence="3">LMG 29325</strain>
    </source>
</reference>
<evidence type="ECO:0000256" key="2">
    <source>
        <dbReference type="SAM" id="Phobius"/>
    </source>
</evidence>
<keyword evidence="2" id="KW-0812">Transmembrane</keyword>
<sequence>MAIEAGSFRCNRCFSVCTMNRFASFAPCRAISMRAFFQTLRARENVESDEDVSTLFIAIMKVDQDETGSSDNESKFDHLRFQLPYLHLTSAFGNDWFALKAESFARFFGTPTFLIAQTLIVFAWIGLNVAHLMRFDPYPFVLLNLAFSLQSAYAAPMILLAQTRQADRDKAFSDADARHREALALAAKRRDKALAHQAAQIEALLRQNTELTALTRELAEQIATLTQGMHEELVSKMRTHVRPDRVARAESPARRSSDVRQP</sequence>
<keyword evidence="4" id="KW-1185">Reference proteome</keyword>
<dbReference type="AlphaFoldDB" id="A0A158B3B4"/>
<dbReference type="InterPro" id="IPR010406">
    <property type="entry name" value="DUF1003"/>
</dbReference>
<feature type="transmembrane region" description="Helical" evidence="2">
    <location>
        <begin position="107"/>
        <end position="127"/>
    </location>
</feature>